<feature type="binding site" evidence="1">
    <location>
        <position position="71"/>
    </location>
    <ligand>
        <name>Fe cation</name>
        <dbReference type="ChEBI" id="CHEBI:24875"/>
    </ligand>
</feature>
<keyword evidence="1" id="KW-1133">Transmembrane helix</keyword>
<keyword evidence="1" id="KW-1003">Cell membrane</keyword>
<dbReference type="GO" id="GO:0010436">
    <property type="term" value="F:carotenoid dioxygenase activity"/>
    <property type="evidence" value="ECO:0007669"/>
    <property type="project" value="UniProtKB-UniRule"/>
</dbReference>
<feature type="binding site" evidence="1">
    <location>
        <position position="315"/>
    </location>
    <ligand>
        <name>Fe cation</name>
        <dbReference type="ChEBI" id="CHEBI:24875"/>
    </ligand>
</feature>
<evidence type="ECO:0000313" key="2">
    <source>
        <dbReference type="EMBL" id="TQJ10707.1"/>
    </source>
</evidence>
<evidence type="ECO:0000256" key="1">
    <source>
        <dbReference type="HAMAP-Rule" id="MF_02093"/>
    </source>
</evidence>
<name>A0A542E5V5_9MICO</name>
<dbReference type="GO" id="GO:0004497">
    <property type="term" value="F:monooxygenase activity"/>
    <property type="evidence" value="ECO:0007669"/>
    <property type="project" value="UniProtKB-KW"/>
</dbReference>
<comment type="caution">
    <text evidence="2">The sequence shown here is derived from an EMBL/GenBank/DDBJ whole genome shotgun (WGS) entry which is preliminary data.</text>
</comment>
<keyword evidence="1" id="KW-0560">Oxidoreductase</keyword>
<feature type="transmembrane region" description="Helical" evidence="1">
    <location>
        <begin position="141"/>
        <end position="161"/>
    </location>
</feature>
<dbReference type="GO" id="GO:0016121">
    <property type="term" value="P:carotene catabolic process"/>
    <property type="evidence" value="ECO:0007669"/>
    <property type="project" value="UniProtKB-UniRule"/>
</dbReference>
<dbReference type="EC" id="1.13.11.63" evidence="1"/>
<keyword evidence="1" id="KW-0472">Membrane</keyword>
<dbReference type="NCBIfam" id="TIGR03753">
    <property type="entry name" value="blh_monoox"/>
    <property type="match status" value="1"/>
</dbReference>
<comment type="subcellular location">
    <subcellularLocation>
        <location evidence="1">Cell membrane</location>
        <topology evidence="1">Multi-pass membrane protein</topology>
    </subcellularLocation>
</comment>
<protein>
    <recommendedName>
        <fullName evidence="1">Probable beta-carotene 15,15'-dioxygenase</fullName>
        <ecNumber evidence="1">1.13.11.63</ecNumber>
    </recommendedName>
</protein>
<keyword evidence="3" id="KW-1185">Reference proteome</keyword>
<comment type="catalytic activity">
    <reaction evidence="1">
        <text>all-trans-beta-carotene + O2 = 2 all-trans-retinal</text>
        <dbReference type="Rhea" id="RHEA:32887"/>
        <dbReference type="ChEBI" id="CHEBI:15379"/>
        <dbReference type="ChEBI" id="CHEBI:17579"/>
        <dbReference type="ChEBI" id="CHEBI:17898"/>
        <dbReference type="EC" id="1.13.11.63"/>
    </reaction>
</comment>
<sequence length="421" mass="45174">MIGRVALFAPRRRKSRAGVRVWVRRGLAARVQLVSVGAVAATVVIAAAAPHGVAAVAPEILVVGFLLGLPHGAVDHLVPFWTATPGKLGNNPPADAATATVTASVPLDRRDGRRSGGSPPWRTLLRRTLLPRTWSCWMPHVLLGLLLAGYLAVAVTTWWGLREVGSLLLPILLVLSVLHFGLGDVMAGAAADGAGPRGRHGRCSGWRRRFATAAALVVVMCDVVSHGAFVVTGPLLFWPVQADPALTTIAPHLTPPRPSTREAFFIAALCATAVSTLIAARRRRWLAALEAPLLGALFAVAPPMVAFGVYFGAWHGLRHTARMIAVDPANGRDLAAGRLVQPIIRFVRQATLPSLVALTMIVIVYVIAYQHQGLVGPVVAGLLALTVPHLIIVAWMDIRTIRGRSRRLGRRDRRDRRDRVT</sequence>
<feature type="transmembrane region" description="Helical" evidence="1">
    <location>
        <begin position="210"/>
        <end position="237"/>
    </location>
</feature>
<keyword evidence="1" id="KW-0812">Transmembrane</keyword>
<organism evidence="2 3">
    <name type="scientific">Lapillicoccus jejuensis</name>
    <dbReference type="NCBI Taxonomy" id="402171"/>
    <lineage>
        <taxon>Bacteria</taxon>
        <taxon>Bacillati</taxon>
        <taxon>Actinomycetota</taxon>
        <taxon>Actinomycetes</taxon>
        <taxon>Micrococcales</taxon>
        <taxon>Intrasporangiaceae</taxon>
        <taxon>Lapillicoccus</taxon>
    </lineage>
</organism>
<dbReference type="GO" id="GO:0005886">
    <property type="term" value="C:plasma membrane"/>
    <property type="evidence" value="ECO:0007669"/>
    <property type="project" value="UniProtKB-SubCell"/>
</dbReference>
<dbReference type="Pfam" id="PF15461">
    <property type="entry name" value="BCD"/>
    <property type="match status" value="1"/>
</dbReference>
<feature type="binding site" evidence="1">
    <location>
        <position position="319"/>
    </location>
    <ligand>
        <name>Fe cation</name>
        <dbReference type="ChEBI" id="CHEBI:24875"/>
    </ligand>
</feature>
<keyword evidence="1" id="KW-0408">Iron</keyword>
<keyword evidence="1" id="KW-0223">Dioxygenase</keyword>
<comment type="similarity">
    <text evidence="1">Belongs to the Brp/Blh beta-carotene diooxygenase family.</text>
</comment>
<dbReference type="AlphaFoldDB" id="A0A542E5V5"/>
<dbReference type="EMBL" id="VFMN01000001">
    <property type="protein sequence ID" value="TQJ10707.1"/>
    <property type="molecule type" value="Genomic_DNA"/>
</dbReference>
<dbReference type="HAMAP" id="MF_02093">
    <property type="entry name" value="Beta_carotene_diox"/>
    <property type="match status" value="1"/>
</dbReference>
<feature type="transmembrane region" description="Helical" evidence="1">
    <location>
        <begin position="350"/>
        <end position="368"/>
    </location>
</feature>
<keyword evidence="1" id="KW-0479">Metal-binding</keyword>
<dbReference type="InterPro" id="IPR022270">
    <property type="entry name" value="Blh_diox"/>
</dbReference>
<feature type="transmembrane region" description="Helical" evidence="1">
    <location>
        <begin position="21"/>
        <end position="46"/>
    </location>
</feature>
<feature type="binding site" evidence="1">
    <location>
        <position position="179"/>
    </location>
    <ligand>
        <name>Fe cation</name>
        <dbReference type="ChEBI" id="CHEBI:24875"/>
    </ligand>
</feature>
<evidence type="ECO:0000313" key="3">
    <source>
        <dbReference type="Proteomes" id="UP000317893"/>
    </source>
</evidence>
<feature type="transmembrane region" description="Helical" evidence="1">
    <location>
        <begin position="167"/>
        <end position="189"/>
    </location>
</feature>
<reference evidence="2 3" key="1">
    <citation type="submission" date="2019-06" db="EMBL/GenBank/DDBJ databases">
        <title>Sequencing the genomes of 1000 actinobacteria strains.</title>
        <authorList>
            <person name="Klenk H.-P."/>
        </authorList>
    </citation>
    <scope>NUCLEOTIDE SEQUENCE [LARGE SCALE GENOMIC DNA]</scope>
    <source>
        <strain evidence="2 3">DSM 18607</strain>
    </source>
</reference>
<accession>A0A542E5V5</accession>
<comment type="function">
    <text evidence="1">Catalyzes the cleavage of beta-carotene at its central double bond (15,15') to yield two molecules of all-trans-retinal.</text>
</comment>
<feature type="transmembrane region" description="Helical" evidence="1">
    <location>
        <begin position="52"/>
        <end position="69"/>
    </location>
</feature>
<proteinExistence type="inferred from homology"/>
<dbReference type="Proteomes" id="UP000317893">
    <property type="component" value="Unassembled WGS sequence"/>
</dbReference>
<dbReference type="GO" id="GO:0005506">
    <property type="term" value="F:iron ion binding"/>
    <property type="evidence" value="ECO:0007669"/>
    <property type="project" value="UniProtKB-UniRule"/>
</dbReference>
<keyword evidence="2" id="KW-0503">Monooxygenase</keyword>
<dbReference type="GO" id="GO:0003834">
    <property type="term" value="F:beta-carotene 15,15'-dioxygenase activity"/>
    <property type="evidence" value="ECO:0007669"/>
    <property type="project" value="UniProtKB-EC"/>
</dbReference>
<gene>
    <name evidence="2" type="ORF">FB458_3843</name>
</gene>
<feature type="transmembrane region" description="Helical" evidence="1">
    <location>
        <begin position="374"/>
        <end position="398"/>
    </location>
</feature>
<comment type="cofactor">
    <cofactor evidence="1">
        <name>Fe(2+)</name>
        <dbReference type="ChEBI" id="CHEBI:29033"/>
    </cofactor>
</comment>